<evidence type="ECO:0000313" key="1">
    <source>
        <dbReference type="EMBL" id="KAI9910729.1"/>
    </source>
</evidence>
<comment type="caution">
    <text evidence="1">The sequence shown here is derived from an EMBL/GenBank/DDBJ whole genome shotgun (WGS) entry which is preliminary data.</text>
</comment>
<dbReference type="EMBL" id="CM047585">
    <property type="protein sequence ID" value="KAI9910729.1"/>
    <property type="molecule type" value="Genomic_DNA"/>
</dbReference>
<dbReference type="Proteomes" id="UP001163321">
    <property type="component" value="Chromosome 6"/>
</dbReference>
<keyword evidence="2" id="KW-1185">Reference proteome</keyword>
<accession>A0ACC0VXZ4</accession>
<proteinExistence type="predicted"/>
<reference evidence="1 2" key="1">
    <citation type="journal article" date="2022" name="bioRxiv">
        <title>The genome of the oomycete Peronosclerospora sorghi, a cosmopolitan pathogen of maize and sorghum, is inflated with dispersed pseudogenes.</title>
        <authorList>
            <person name="Fletcher K."/>
            <person name="Martin F."/>
            <person name="Isakeit T."/>
            <person name="Cavanaugh K."/>
            <person name="Magill C."/>
            <person name="Michelmore R."/>
        </authorList>
    </citation>
    <scope>NUCLEOTIDE SEQUENCE [LARGE SCALE GENOMIC DNA]</scope>
    <source>
        <strain evidence="1">P6</strain>
    </source>
</reference>
<name>A0ACC0VXZ4_9STRA</name>
<sequence length="747" mass="83888">MATRQDNGNRRPVRNALLKWQLQQDQQRIKEKQYRLMRIAASSPLSSLAENSKLNHRLLARRPRPLHDNSPDEDALVALIKERENHREAKSSKDRMDHFKSACLEQSNAQVNTSLQIISDSSASKKLNPSGVFYTPVTPGELNNSSSKVRQDLTFSRIDASASGQVGGKSAATSRLDFFRCNGIDTPDRWRTIAMHSNQEGRKESVVKKSEEDDVLHAERWLEKTASGGDSDTLWNDLRYGKKSIRAWANQLPKPPASVADWPKHVEISFRNDEDGMVPSDLSQVSVSAPITTKRSDLKSSTGQTISEMLISMNQSDEVDRLNTNLLGSNDRSYDGTNGGDKKPVLLDEISANDAHFALFGLVFPQWSLIVVVCCLVVGTCGFFMADLLALAGFLSTRTRISRVQRNRMHERMSILQQKFQGFQLTILRIETDSRTALTDVSQYINKLRINRKKYDNMLAKEMQELHHSFLHVRNELAMQEQGSVHARLKEVKVEMIDDVKNSNITDGAAEVENEKLLKATSAEDSIQVKATQAIPESKSETIVSAKLSDDITTMIEASVATSVPLSHDSNEQARQDPPVIPVRDEKSSPPLLPVRVHGSGMKLETQSDVNEGSVEHWPERGSTLLPAPEESSIRRMDAAVSSTLEVAKPFYKLSGTSWNKTFFSVLISLAACLLVHAYNLNRRKRWFEDRQKRRNRRALRLAQRRARAIAANLENSDDSETEEVSLLPPFENDDTQHLKVTGPFWA</sequence>
<protein>
    <submittedName>
        <fullName evidence="1">Uncharacterized protein</fullName>
    </submittedName>
</protein>
<gene>
    <name evidence="1" type="ORF">PsorP6_010144</name>
</gene>
<organism evidence="1 2">
    <name type="scientific">Peronosclerospora sorghi</name>
    <dbReference type="NCBI Taxonomy" id="230839"/>
    <lineage>
        <taxon>Eukaryota</taxon>
        <taxon>Sar</taxon>
        <taxon>Stramenopiles</taxon>
        <taxon>Oomycota</taxon>
        <taxon>Peronosporomycetes</taxon>
        <taxon>Peronosporales</taxon>
        <taxon>Peronosporaceae</taxon>
        <taxon>Peronosclerospora</taxon>
    </lineage>
</organism>
<evidence type="ECO:0000313" key="2">
    <source>
        <dbReference type="Proteomes" id="UP001163321"/>
    </source>
</evidence>